<organism evidence="1 2">
    <name type="scientific">Bodo saltans</name>
    <name type="common">Flagellated protozoan</name>
    <dbReference type="NCBI Taxonomy" id="75058"/>
    <lineage>
        <taxon>Eukaryota</taxon>
        <taxon>Discoba</taxon>
        <taxon>Euglenozoa</taxon>
        <taxon>Kinetoplastea</taxon>
        <taxon>Metakinetoplastina</taxon>
        <taxon>Eubodonida</taxon>
        <taxon>Bodonidae</taxon>
        <taxon>Bodo</taxon>
    </lineage>
</organism>
<evidence type="ECO:0000313" key="2">
    <source>
        <dbReference type="Proteomes" id="UP000051952"/>
    </source>
</evidence>
<protein>
    <submittedName>
        <fullName evidence="1">Uncharacterized protein</fullName>
    </submittedName>
</protein>
<dbReference type="EMBL" id="CYKH01001676">
    <property type="protein sequence ID" value="CUG88825.1"/>
    <property type="molecule type" value="Genomic_DNA"/>
</dbReference>
<accession>A0A0S4JK13</accession>
<gene>
    <name evidence="1" type="ORF">BSAL_01745</name>
</gene>
<sequence length="110" mass="12270">MFVVFARSNHSLFLEERKTIMSSIEALSQRCTQTCDDIRNVPVLDFPVTQQVGRLAKELSSLSTSSTSTSPPLADIASLLQAEPWRQRGPSKVVITHLGAYPMLRPRRSL</sequence>
<proteinExistence type="predicted"/>
<reference evidence="2" key="1">
    <citation type="submission" date="2015-09" db="EMBL/GenBank/DDBJ databases">
        <authorList>
            <consortium name="Pathogen Informatics"/>
        </authorList>
    </citation>
    <scope>NUCLEOTIDE SEQUENCE [LARGE SCALE GENOMIC DNA]</scope>
    <source>
        <strain evidence="2">Lake Konstanz</strain>
    </source>
</reference>
<keyword evidence="2" id="KW-1185">Reference proteome</keyword>
<name>A0A0S4JK13_BODSA</name>
<dbReference type="Proteomes" id="UP000051952">
    <property type="component" value="Unassembled WGS sequence"/>
</dbReference>
<dbReference type="AlphaFoldDB" id="A0A0S4JK13"/>
<dbReference type="VEuPathDB" id="TriTrypDB:BSAL_01745"/>
<evidence type="ECO:0000313" key="1">
    <source>
        <dbReference type="EMBL" id="CUG88825.1"/>
    </source>
</evidence>